<reference evidence="2 6" key="3">
    <citation type="submission" date="2019-07" db="EMBL/GenBank/DDBJ databases">
        <title>Comparative genome analysis of staphylococcus lugdunensis shows clonal complex-dependent diversity of the putative virulence factor, ess/type vii locus.</title>
        <authorList>
            <person name="Lebeurre J."/>
            <person name="Dahyot S."/>
            <person name="Diene S."/>
            <person name="Paulay A."/>
            <person name="Aubourg M."/>
            <person name="Argemi X."/>
            <person name="Giard J.-C."/>
            <person name="Tournier I."/>
            <person name="Francois P."/>
            <person name="Pestel-Caron M."/>
        </authorList>
    </citation>
    <scope>NUCLEOTIDE SEQUENCE [LARGE SCALE GENOMIC DNA]</scope>
    <source>
        <strain evidence="2 6">SL13</strain>
    </source>
</reference>
<dbReference type="EMBL" id="SCHB01000002">
    <property type="protein sequence ID" value="TBW73075.1"/>
    <property type="molecule type" value="Genomic_DNA"/>
</dbReference>
<dbReference type="Proteomes" id="UP000325462">
    <property type="component" value="Chromosome"/>
</dbReference>
<dbReference type="GeneID" id="58090284"/>
<evidence type="ECO:0000313" key="6">
    <source>
        <dbReference type="Proteomes" id="UP000325462"/>
    </source>
</evidence>
<reference evidence="1 4" key="1">
    <citation type="submission" date="2016-01" db="EMBL/GenBank/DDBJ databases">
        <authorList>
            <person name="Mitreva M."/>
            <person name="Pepin K.H."/>
            <person name="Mihindukulasuriya K.A."/>
            <person name="Fulton R."/>
            <person name="Fronick C."/>
            <person name="O'Laughlin M."/>
            <person name="Miner T."/>
            <person name="Herter B."/>
            <person name="Rosa B.A."/>
            <person name="Cordes M."/>
            <person name="Tomlinson C."/>
            <person name="Wollam A."/>
            <person name="Palsikar V.B."/>
            <person name="Mardis E.R."/>
            <person name="Wilson R.K."/>
        </authorList>
    </citation>
    <scope>NUCLEOTIDE SEQUENCE [LARGE SCALE GENOMIC DNA]</scope>
    <source>
        <strain evidence="1 4">MJR7738</strain>
    </source>
</reference>
<dbReference type="AlphaFoldDB" id="A0A133Q8K9"/>
<dbReference type="Proteomes" id="UP000293637">
    <property type="component" value="Unassembled WGS sequence"/>
</dbReference>
<keyword evidence="6" id="KW-1185">Reference proteome</keyword>
<reference evidence="3 5" key="2">
    <citation type="journal article" date="2019" name="Sci. Transl. Med.">
        <title>Quorum sensing between bacterial species on the skin protects against epidermal injury in atopic dermatitis.</title>
        <authorList>
            <person name="Williams M.R."/>
        </authorList>
    </citation>
    <scope>NUCLEOTIDE SEQUENCE [LARGE SCALE GENOMIC DNA]</scope>
    <source>
        <strain evidence="3 5">E7</strain>
    </source>
</reference>
<evidence type="ECO:0000313" key="4">
    <source>
        <dbReference type="Proteomes" id="UP000070063"/>
    </source>
</evidence>
<evidence type="ECO:0000313" key="2">
    <source>
        <dbReference type="EMBL" id="QEX39430.1"/>
    </source>
</evidence>
<dbReference type="eggNOG" id="ENOG503059W">
    <property type="taxonomic scope" value="Bacteria"/>
</dbReference>
<accession>A0A133Q8K9</accession>
<dbReference type="RefSeq" id="WP_002459664.1">
    <property type="nucleotide sequence ID" value="NZ_AP021848.1"/>
</dbReference>
<organism evidence="3 5">
    <name type="scientific">Staphylococcus lugdunensis</name>
    <dbReference type="NCBI Taxonomy" id="28035"/>
    <lineage>
        <taxon>Bacteria</taxon>
        <taxon>Bacillati</taxon>
        <taxon>Bacillota</taxon>
        <taxon>Bacilli</taxon>
        <taxon>Bacillales</taxon>
        <taxon>Staphylococcaceae</taxon>
        <taxon>Staphylococcus</taxon>
    </lineage>
</organism>
<proteinExistence type="predicted"/>
<evidence type="ECO:0000313" key="5">
    <source>
        <dbReference type="Proteomes" id="UP000293637"/>
    </source>
</evidence>
<name>A0A133Q8K9_STALU</name>
<dbReference type="EMBL" id="LRQI01000029">
    <property type="protein sequence ID" value="KXA39231.1"/>
    <property type="molecule type" value="Genomic_DNA"/>
</dbReference>
<protein>
    <submittedName>
        <fullName evidence="3">Uncharacterized protein</fullName>
    </submittedName>
</protein>
<evidence type="ECO:0000313" key="3">
    <source>
        <dbReference type="EMBL" id="TBW73075.1"/>
    </source>
</evidence>
<dbReference type="OMA" id="ELINSWM"/>
<dbReference type="Proteomes" id="UP000070063">
    <property type="component" value="Unassembled WGS sequence"/>
</dbReference>
<evidence type="ECO:0000313" key="1">
    <source>
        <dbReference type="EMBL" id="KXA39231.1"/>
    </source>
</evidence>
<dbReference type="EMBL" id="CP041722">
    <property type="protein sequence ID" value="QEX39430.1"/>
    <property type="molecule type" value="Genomic_DNA"/>
</dbReference>
<gene>
    <name evidence="3" type="ORF">EQ812_04315</name>
    <name evidence="2" type="ORF">FO454_11160</name>
    <name evidence="1" type="ORF">HMPREF3225_00862</name>
</gene>
<sequence length="80" mass="9497">MTTKSEYKYVNPNNLSLEWECLIVSKSDMVLDGVPHELISSWIDNEIIQPYSIKGNEINFKTRDVWQALHEQNWYYTQSN</sequence>